<keyword evidence="2" id="KW-1185">Reference proteome</keyword>
<evidence type="ECO:0000313" key="1">
    <source>
        <dbReference type="EMBL" id="KAF0724769.1"/>
    </source>
</evidence>
<proteinExistence type="predicted"/>
<reference evidence="1 2" key="1">
    <citation type="submission" date="2019-07" db="EMBL/GenBank/DDBJ databases">
        <title>Genomics analysis of Aphanomyces spp. identifies a new class of oomycete effector associated with host adaptation.</title>
        <authorList>
            <person name="Gaulin E."/>
        </authorList>
    </citation>
    <scope>NUCLEOTIDE SEQUENCE [LARGE SCALE GENOMIC DNA]</scope>
    <source>
        <strain evidence="1 2">ATCC 201684</strain>
    </source>
</reference>
<protein>
    <submittedName>
        <fullName evidence="1">Uncharacterized protein</fullName>
    </submittedName>
</protein>
<name>A0A6G0WBW4_9STRA</name>
<dbReference type="EMBL" id="VJMJ01000264">
    <property type="protein sequence ID" value="KAF0724769.1"/>
    <property type="molecule type" value="Genomic_DNA"/>
</dbReference>
<evidence type="ECO:0000313" key="2">
    <source>
        <dbReference type="Proteomes" id="UP000481153"/>
    </source>
</evidence>
<comment type="caution">
    <text evidence="1">The sequence shown here is derived from an EMBL/GenBank/DDBJ whole genome shotgun (WGS) entry which is preliminary data.</text>
</comment>
<organism evidence="1 2">
    <name type="scientific">Aphanomyces euteiches</name>
    <dbReference type="NCBI Taxonomy" id="100861"/>
    <lineage>
        <taxon>Eukaryota</taxon>
        <taxon>Sar</taxon>
        <taxon>Stramenopiles</taxon>
        <taxon>Oomycota</taxon>
        <taxon>Saprolegniomycetes</taxon>
        <taxon>Saprolegniales</taxon>
        <taxon>Verrucalvaceae</taxon>
        <taxon>Aphanomyces</taxon>
    </lineage>
</organism>
<accession>A0A6G0WBW4</accession>
<dbReference type="Proteomes" id="UP000481153">
    <property type="component" value="Unassembled WGS sequence"/>
</dbReference>
<sequence>MQCVNPWPHDLVLEMPPPQPPSWSAAYDDIFYSSCDESDNYGMVLPRATCEADKCGYRTGKCFNMRTIKRNGTYHKLCEVHREKANLNQKKLDRKKRLQRDAPYDVVKTERHILSSPTTLDQAPVKFGFDEVEFFCDVMAVEPEKLYQSQLKKDEVLYFMEGLLKE</sequence>
<dbReference type="AlphaFoldDB" id="A0A6G0WBW4"/>
<gene>
    <name evidence="1" type="ORF">Ae201684_016641</name>
</gene>
<dbReference type="VEuPathDB" id="FungiDB:AeMF1_013656"/>